<dbReference type="PIRSF" id="PIRSF008757">
    <property type="entry name" value="UCP008757"/>
    <property type="match status" value="1"/>
</dbReference>
<evidence type="ECO:0000313" key="1">
    <source>
        <dbReference type="EMBL" id="NOU78501.1"/>
    </source>
</evidence>
<accession>A0ABX1YE74</accession>
<dbReference type="Pfam" id="PF03928">
    <property type="entry name" value="HbpS-like"/>
    <property type="match status" value="1"/>
</dbReference>
<dbReference type="PANTHER" id="PTHR28255">
    <property type="match status" value="1"/>
</dbReference>
<evidence type="ECO:0000313" key="2">
    <source>
        <dbReference type="Proteomes" id="UP000596857"/>
    </source>
</evidence>
<dbReference type="InterPro" id="IPR010371">
    <property type="entry name" value="YBR137W-like"/>
</dbReference>
<dbReference type="SUPFAM" id="SSF143744">
    <property type="entry name" value="GlcG-like"/>
    <property type="match status" value="1"/>
</dbReference>
<comment type="caution">
    <text evidence="1">The sequence shown here is derived from an EMBL/GenBank/DDBJ whole genome shotgun (WGS) entry which is preliminary data.</text>
</comment>
<protein>
    <submittedName>
        <fullName evidence="1">Heme-degrading domain-containing protein</fullName>
    </submittedName>
</protein>
<dbReference type="EMBL" id="WHOB01000020">
    <property type="protein sequence ID" value="NOU78501.1"/>
    <property type="molecule type" value="Genomic_DNA"/>
</dbReference>
<name>A0ABX1YE74_9BACL</name>
<dbReference type="RefSeq" id="WP_042138453.1">
    <property type="nucleotide sequence ID" value="NZ_WHOB01000020.1"/>
</dbReference>
<gene>
    <name evidence="1" type="ORF">GC101_06355</name>
</gene>
<dbReference type="PANTHER" id="PTHR28255:SF1">
    <property type="entry name" value="UPF0303 PROTEIN YBR137W"/>
    <property type="match status" value="1"/>
</dbReference>
<sequence>MEDYTPLLEQILKQEQELQFSAFSNQTAIQVGSAILARAQSMDKQITVDIRKNGTVLFHAKMDENGPGNDRWIARKINVVNHFGHSSYYMNVLYKSWNTTIQENAFVDPMEYAAEGGCFPLLIRDAGAAGTISVSGLSGEEDHEMIVAVLEQIIKPQAS</sequence>
<dbReference type="Proteomes" id="UP000596857">
    <property type="component" value="Unassembled WGS sequence"/>
</dbReference>
<organism evidence="1 2">
    <name type="scientific">Paenibacillus phytohabitans</name>
    <dbReference type="NCBI Taxonomy" id="2654978"/>
    <lineage>
        <taxon>Bacteria</taxon>
        <taxon>Bacillati</taxon>
        <taxon>Bacillota</taxon>
        <taxon>Bacilli</taxon>
        <taxon>Bacillales</taxon>
        <taxon>Paenibacillaceae</taxon>
        <taxon>Paenibacillus</taxon>
    </lineage>
</organism>
<dbReference type="InterPro" id="IPR005624">
    <property type="entry name" value="PduO/GlcC-like"/>
</dbReference>
<dbReference type="Gene3D" id="3.30.450.150">
    <property type="entry name" value="Haem-degrading domain"/>
    <property type="match status" value="1"/>
</dbReference>
<keyword evidence="2" id="KW-1185">Reference proteome</keyword>
<dbReference type="NCBIfam" id="NF002696">
    <property type="entry name" value="PRK02487.1-5"/>
    <property type="match status" value="1"/>
</dbReference>
<proteinExistence type="predicted"/>
<dbReference type="InterPro" id="IPR038084">
    <property type="entry name" value="PduO/GlcC-like_sf"/>
</dbReference>
<reference evidence="1 2" key="1">
    <citation type="submission" date="2019-10" db="EMBL/GenBank/DDBJ databases">
        <title>Description of Paenibacillus terricola sp. nov.</title>
        <authorList>
            <person name="Carlier A."/>
            <person name="Qi S."/>
        </authorList>
    </citation>
    <scope>NUCLEOTIDE SEQUENCE [LARGE SCALE GENOMIC DNA]</scope>
    <source>
        <strain evidence="1 2">LMG 31459</strain>
    </source>
</reference>